<dbReference type="Pfam" id="PF00632">
    <property type="entry name" value="HECT"/>
    <property type="match status" value="1"/>
</dbReference>
<dbReference type="InterPro" id="IPR035983">
    <property type="entry name" value="Hect_E3_ubiquitin_ligase"/>
</dbReference>
<evidence type="ECO:0000256" key="3">
    <source>
        <dbReference type="ARBA" id="ARBA00022679"/>
    </source>
</evidence>
<dbReference type="GO" id="GO:0000209">
    <property type="term" value="P:protein polyubiquitination"/>
    <property type="evidence" value="ECO:0007669"/>
    <property type="project" value="InterPro"/>
</dbReference>
<dbReference type="PANTHER" id="PTHR45700">
    <property type="entry name" value="UBIQUITIN-PROTEIN LIGASE E3C"/>
    <property type="match status" value="1"/>
</dbReference>
<evidence type="ECO:0000313" key="8">
    <source>
        <dbReference type="Proteomes" id="UP001221757"/>
    </source>
</evidence>
<comment type="catalytic activity">
    <reaction evidence="1">
        <text>S-ubiquitinyl-[E2 ubiquitin-conjugating enzyme]-L-cysteine + [acceptor protein]-L-lysine = [E2 ubiquitin-conjugating enzyme]-L-cysteine + N(6)-ubiquitinyl-[acceptor protein]-L-lysine.</text>
        <dbReference type="EC" id="2.3.2.26"/>
    </reaction>
</comment>
<dbReference type="AlphaFoldDB" id="A0AAD7BT17"/>
<evidence type="ECO:0000256" key="2">
    <source>
        <dbReference type="ARBA" id="ARBA00012485"/>
    </source>
</evidence>
<keyword evidence="3" id="KW-0808">Transferase</keyword>
<dbReference type="Proteomes" id="UP001221757">
    <property type="component" value="Unassembled WGS sequence"/>
</dbReference>
<dbReference type="GO" id="GO:0006511">
    <property type="term" value="P:ubiquitin-dependent protein catabolic process"/>
    <property type="evidence" value="ECO:0007669"/>
    <property type="project" value="TreeGrafter"/>
</dbReference>
<dbReference type="EMBL" id="JARKIE010000529">
    <property type="protein sequence ID" value="KAJ7629862.1"/>
    <property type="molecule type" value="Genomic_DNA"/>
</dbReference>
<evidence type="ECO:0000256" key="1">
    <source>
        <dbReference type="ARBA" id="ARBA00000885"/>
    </source>
</evidence>
<keyword evidence="8" id="KW-1185">Reference proteome</keyword>
<organism evidence="7 8">
    <name type="scientific">Mycena rosella</name>
    <name type="common">Pink bonnet</name>
    <name type="synonym">Agaricus rosellus</name>
    <dbReference type="NCBI Taxonomy" id="1033263"/>
    <lineage>
        <taxon>Eukaryota</taxon>
        <taxon>Fungi</taxon>
        <taxon>Dikarya</taxon>
        <taxon>Basidiomycota</taxon>
        <taxon>Agaricomycotina</taxon>
        <taxon>Agaricomycetes</taxon>
        <taxon>Agaricomycetidae</taxon>
        <taxon>Agaricales</taxon>
        <taxon>Marasmiineae</taxon>
        <taxon>Mycenaceae</taxon>
        <taxon>Mycena</taxon>
    </lineage>
</organism>
<feature type="domain" description="HECT" evidence="6">
    <location>
        <begin position="38"/>
        <end position="120"/>
    </location>
</feature>
<reference evidence="7" key="1">
    <citation type="submission" date="2023-03" db="EMBL/GenBank/DDBJ databases">
        <title>Massive genome expansion in bonnet fungi (Mycena s.s.) driven by repeated elements and novel gene families across ecological guilds.</title>
        <authorList>
            <consortium name="Lawrence Berkeley National Laboratory"/>
            <person name="Harder C.B."/>
            <person name="Miyauchi S."/>
            <person name="Viragh M."/>
            <person name="Kuo A."/>
            <person name="Thoen E."/>
            <person name="Andreopoulos B."/>
            <person name="Lu D."/>
            <person name="Skrede I."/>
            <person name="Drula E."/>
            <person name="Henrissat B."/>
            <person name="Morin E."/>
            <person name="Kohler A."/>
            <person name="Barry K."/>
            <person name="LaButti K."/>
            <person name="Morin E."/>
            <person name="Salamov A."/>
            <person name="Lipzen A."/>
            <person name="Mereny Z."/>
            <person name="Hegedus B."/>
            <person name="Baldrian P."/>
            <person name="Stursova M."/>
            <person name="Weitz H."/>
            <person name="Taylor A."/>
            <person name="Grigoriev I.V."/>
            <person name="Nagy L.G."/>
            <person name="Martin F."/>
            <person name="Kauserud H."/>
        </authorList>
    </citation>
    <scope>NUCLEOTIDE SEQUENCE</scope>
    <source>
        <strain evidence="7">CBHHK067</strain>
    </source>
</reference>
<gene>
    <name evidence="7" type="ORF">B0H17DRAFT_1109477</name>
</gene>
<name>A0AAD7BT17_MYCRO</name>
<dbReference type="PANTHER" id="PTHR45700:SF2">
    <property type="entry name" value="UBIQUITIN-PROTEIN LIGASE E3C"/>
    <property type="match status" value="1"/>
</dbReference>
<evidence type="ECO:0000256" key="5">
    <source>
        <dbReference type="PROSITE-ProRule" id="PRU00104"/>
    </source>
</evidence>
<proteinExistence type="predicted"/>
<evidence type="ECO:0000256" key="4">
    <source>
        <dbReference type="ARBA" id="ARBA00022786"/>
    </source>
</evidence>
<feature type="active site" description="Glycyl thioester intermediate" evidence="5">
    <location>
        <position position="91"/>
    </location>
</feature>
<dbReference type="EC" id="2.3.2.26" evidence="2"/>
<dbReference type="SUPFAM" id="SSF56204">
    <property type="entry name" value="Hect, E3 ligase catalytic domain"/>
    <property type="match status" value="1"/>
</dbReference>
<evidence type="ECO:0000259" key="6">
    <source>
        <dbReference type="PROSITE" id="PS50237"/>
    </source>
</evidence>
<evidence type="ECO:0000313" key="7">
    <source>
        <dbReference type="EMBL" id="KAJ7629862.1"/>
    </source>
</evidence>
<dbReference type="InterPro" id="IPR000569">
    <property type="entry name" value="HECT_dom"/>
</dbReference>
<protein>
    <recommendedName>
        <fullName evidence="2">HECT-type E3 ubiquitin transferase</fullName>
        <ecNumber evidence="2">2.3.2.26</ecNumber>
    </recommendedName>
</protein>
<dbReference type="GO" id="GO:0061630">
    <property type="term" value="F:ubiquitin protein ligase activity"/>
    <property type="evidence" value="ECO:0007669"/>
    <property type="project" value="UniProtKB-EC"/>
</dbReference>
<sequence length="120" mass="13428">MSTTSARTPSTTGCSKMQRTLPLWALPLFSRNQAYRRQVVRTFDQKACRALLHFVTSCNRAPLMGFKHLSPAFTIQDMGDTEEHLPGSAACNNILLLPRYKDEGILKNKLLAVIMPESGF</sequence>
<dbReference type="PROSITE" id="PS50237">
    <property type="entry name" value="HECT"/>
    <property type="match status" value="1"/>
</dbReference>
<comment type="caution">
    <text evidence="7">The sequence shown here is derived from an EMBL/GenBank/DDBJ whole genome shotgun (WGS) entry which is preliminary data.</text>
</comment>
<keyword evidence="4 5" id="KW-0833">Ubl conjugation pathway</keyword>
<dbReference type="Gene3D" id="3.30.2410.10">
    <property type="entry name" value="Hect, E3 ligase catalytic domain"/>
    <property type="match status" value="1"/>
</dbReference>
<accession>A0AAD7BT17</accession>
<dbReference type="InterPro" id="IPR044611">
    <property type="entry name" value="E3A/B/C-like"/>
</dbReference>